<evidence type="ECO:0000256" key="3">
    <source>
        <dbReference type="ARBA" id="ARBA00022490"/>
    </source>
</evidence>
<sequence length="536" mass="58508">MAHKALFASASTSTPANTTNEAGGRGYAFSAEHALAQYAATGTFNHTFYAQADEQLAKVLELVGQVDPRFVAQLAVYTREKGLMKDMPAFLTAYLAAKDVRLLASVFPRVIDSGKMLRNFVQIVRSGTVGRKSFGSAPKRLARAWFSSRTPEAIFRQSLGSAPSIADVIKMVRPSPKNADGQADVAREAFYGYLIGKDVAHEKLPASVQAFESFKKNGGELPDVPFEMLTALDLDTDRWMAIARRMSWTQLRMNLNTLLRHGVFRDESMVSFVAAKLRDPELVRRARVFPFQLLAAFKAASSEMPSAVVMALQEAMEIAIENVPTVPGKIFLCPDVSGSMQSAATGFRKGATSAVRCIDIAALVSAAFLRKNTSAEVIPFSDDVVPMPRRLNPLDSVMTNADFLANLPSGGTACSAPLRHLNERRAAGDLVIYISDNMSWADFSRRPSSHLGFLSRVSGRATVMSEEWDAFRRRNPKARLVLIDIQPYASTQMHDRDDVLNVGGVSDSVFDVISTFAKGELAAEHWVGAIKSVSLA</sequence>
<evidence type="ECO:0000256" key="6">
    <source>
        <dbReference type="ARBA" id="ARBA00023274"/>
    </source>
</evidence>
<dbReference type="Pfam" id="PF05731">
    <property type="entry name" value="TROVE"/>
    <property type="match status" value="1"/>
</dbReference>
<dbReference type="InterPro" id="IPR056800">
    <property type="entry name" value="vWA_Ro60"/>
</dbReference>
<evidence type="ECO:0000313" key="9">
    <source>
        <dbReference type="EMBL" id="WXA94525.1"/>
    </source>
</evidence>
<feature type="region of interest" description="Disordered" evidence="7">
    <location>
        <begin position="1"/>
        <end position="22"/>
    </location>
</feature>
<dbReference type="InterPro" id="IPR040322">
    <property type="entry name" value="TROVE2"/>
</dbReference>
<dbReference type="SUPFAM" id="SSF53300">
    <property type="entry name" value="vWA-like"/>
    <property type="match status" value="1"/>
</dbReference>
<dbReference type="Pfam" id="PF25045">
    <property type="entry name" value="vWA_Ro60"/>
    <property type="match status" value="1"/>
</dbReference>
<dbReference type="InterPro" id="IPR037214">
    <property type="entry name" value="TROVE_dom_sf"/>
</dbReference>
<feature type="domain" description="TROVE" evidence="8">
    <location>
        <begin position="18"/>
        <end position="328"/>
    </location>
</feature>
<protein>
    <submittedName>
        <fullName evidence="9">TROVE domain-containing protein</fullName>
    </submittedName>
</protein>
<dbReference type="PANTHER" id="PTHR14202">
    <property type="entry name" value="60 KDA RIBONUCLEOPROTEIN SSA/RO"/>
    <property type="match status" value="1"/>
</dbReference>
<dbReference type="PANTHER" id="PTHR14202:SF0">
    <property type="entry name" value="RNA-BINDING PROTEIN RO60"/>
    <property type="match status" value="1"/>
</dbReference>
<dbReference type="Proteomes" id="UP001379533">
    <property type="component" value="Chromosome"/>
</dbReference>
<keyword evidence="6" id="KW-0687">Ribonucleoprotein</keyword>
<name>A0ABZ2KAB5_9BACT</name>
<dbReference type="SUPFAM" id="SSF140864">
    <property type="entry name" value="TROVE domain-like"/>
    <property type="match status" value="1"/>
</dbReference>
<comment type="subcellular location">
    <subcellularLocation>
        <location evidence="1">Cytoplasm</location>
    </subcellularLocation>
</comment>
<evidence type="ECO:0000256" key="2">
    <source>
        <dbReference type="ARBA" id="ARBA00007814"/>
    </source>
</evidence>
<organism evidence="9 10">
    <name type="scientific">Pendulispora brunnea</name>
    <dbReference type="NCBI Taxonomy" id="2905690"/>
    <lineage>
        <taxon>Bacteria</taxon>
        <taxon>Pseudomonadati</taxon>
        <taxon>Myxococcota</taxon>
        <taxon>Myxococcia</taxon>
        <taxon>Myxococcales</taxon>
        <taxon>Sorangiineae</taxon>
        <taxon>Pendulisporaceae</taxon>
        <taxon>Pendulispora</taxon>
    </lineage>
</organism>
<accession>A0ABZ2KAB5</accession>
<comment type="similarity">
    <text evidence="2">Belongs to the Ro 60 kDa family.</text>
</comment>
<keyword evidence="4" id="KW-0479">Metal-binding</keyword>
<dbReference type="InterPro" id="IPR036465">
    <property type="entry name" value="vWFA_dom_sf"/>
</dbReference>
<proteinExistence type="inferred from homology"/>
<evidence type="ECO:0000256" key="7">
    <source>
        <dbReference type="SAM" id="MobiDB-lite"/>
    </source>
</evidence>
<gene>
    <name evidence="9" type="ORF">LZC95_49855</name>
</gene>
<evidence type="ECO:0000256" key="5">
    <source>
        <dbReference type="ARBA" id="ARBA00022884"/>
    </source>
</evidence>
<feature type="compositionally biased region" description="Low complexity" evidence="7">
    <location>
        <begin position="8"/>
        <end position="22"/>
    </location>
</feature>
<evidence type="ECO:0000259" key="8">
    <source>
        <dbReference type="PROSITE" id="PS50988"/>
    </source>
</evidence>
<keyword evidence="5" id="KW-0694">RNA-binding</keyword>
<reference evidence="9 10" key="1">
    <citation type="submission" date="2021-12" db="EMBL/GenBank/DDBJ databases">
        <title>Discovery of the Pendulisporaceae a myxobacterial family with distinct sporulation behavior and unique specialized metabolism.</title>
        <authorList>
            <person name="Garcia R."/>
            <person name="Popoff A."/>
            <person name="Bader C.D."/>
            <person name="Loehr J."/>
            <person name="Walesch S."/>
            <person name="Walt C."/>
            <person name="Boldt J."/>
            <person name="Bunk B."/>
            <person name="Haeckl F.J.F.P.J."/>
            <person name="Gunesch A.P."/>
            <person name="Birkelbach J."/>
            <person name="Nuebel U."/>
            <person name="Pietschmann T."/>
            <person name="Bach T."/>
            <person name="Mueller R."/>
        </authorList>
    </citation>
    <scope>NUCLEOTIDE SEQUENCE [LARGE SCALE GENOMIC DNA]</scope>
    <source>
        <strain evidence="9 10">MSr12523</strain>
    </source>
</reference>
<keyword evidence="3" id="KW-0963">Cytoplasm</keyword>
<evidence type="ECO:0000256" key="4">
    <source>
        <dbReference type="ARBA" id="ARBA00022723"/>
    </source>
</evidence>
<dbReference type="EMBL" id="CP089982">
    <property type="protein sequence ID" value="WXA94525.1"/>
    <property type="molecule type" value="Genomic_DNA"/>
</dbReference>
<dbReference type="PROSITE" id="PS50988">
    <property type="entry name" value="TROVE"/>
    <property type="match status" value="1"/>
</dbReference>
<dbReference type="Gene3D" id="3.40.50.410">
    <property type="entry name" value="von Willebrand factor, type A domain"/>
    <property type="match status" value="1"/>
</dbReference>
<keyword evidence="10" id="KW-1185">Reference proteome</keyword>
<dbReference type="InterPro" id="IPR008858">
    <property type="entry name" value="TROVE_dom"/>
</dbReference>
<evidence type="ECO:0000256" key="1">
    <source>
        <dbReference type="ARBA" id="ARBA00004496"/>
    </source>
</evidence>
<dbReference type="RefSeq" id="WP_394845134.1">
    <property type="nucleotide sequence ID" value="NZ_CP089982.1"/>
</dbReference>
<evidence type="ECO:0000313" key="10">
    <source>
        <dbReference type="Proteomes" id="UP001379533"/>
    </source>
</evidence>